<feature type="transmembrane region" description="Helical" evidence="1">
    <location>
        <begin position="46"/>
        <end position="73"/>
    </location>
</feature>
<sequence>MTGHQFLIFMYVFFSQFAALFIRGIDKDENLIPYKSNSKIINFVMYEILGFILCIPFVLLLLGVNLLMAFQVIEDSPL</sequence>
<dbReference type="Proteomes" id="UP000176498">
    <property type="component" value="Unassembled WGS sequence"/>
</dbReference>
<evidence type="ECO:0000313" key="2">
    <source>
        <dbReference type="EMBL" id="OGY42181.1"/>
    </source>
</evidence>
<keyword evidence="1" id="KW-1133">Transmembrane helix</keyword>
<dbReference type="AlphaFoldDB" id="A0A1G1XQD6"/>
<name>A0A1G1XQD6_9BACT</name>
<evidence type="ECO:0000256" key="1">
    <source>
        <dbReference type="SAM" id="Phobius"/>
    </source>
</evidence>
<dbReference type="EMBL" id="MHHZ01000007">
    <property type="protein sequence ID" value="OGY42181.1"/>
    <property type="molecule type" value="Genomic_DNA"/>
</dbReference>
<evidence type="ECO:0000313" key="3">
    <source>
        <dbReference type="Proteomes" id="UP000176498"/>
    </source>
</evidence>
<comment type="caution">
    <text evidence="2">The sequence shown here is derived from an EMBL/GenBank/DDBJ whole genome shotgun (WGS) entry which is preliminary data.</text>
</comment>
<reference evidence="2 3" key="1">
    <citation type="journal article" date="2016" name="Nat. Commun.">
        <title>Thousands of microbial genomes shed light on interconnected biogeochemical processes in an aquifer system.</title>
        <authorList>
            <person name="Anantharaman K."/>
            <person name="Brown C.T."/>
            <person name="Hug L.A."/>
            <person name="Sharon I."/>
            <person name="Castelle C.J."/>
            <person name="Probst A.J."/>
            <person name="Thomas B.C."/>
            <person name="Singh A."/>
            <person name="Wilkins M.J."/>
            <person name="Karaoz U."/>
            <person name="Brodie E.L."/>
            <person name="Williams K.H."/>
            <person name="Hubbard S.S."/>
            <person name="Banfield J.F."/>
        </authorList>
    </citation>
    <scope>NUCLEOTIDE SEQUENCE [LARGE SCALE GENOMIC DNA]</scope>
</reference>
<keyword evidence="1" id="KW-0472">Membrane</keyword>
<keyword evidence="1" id="KW-0812">Transmembrane</keyword>
<accession>A0A1G1XQD6</accession>
<feature type="transmembrane region" description="Helical" evidence="1">
    <location>
        <begin position="6"/>
        <end position="25"/>
    </location>
</feature>
<gene>
    <name evidence="2" type="ORF">A2Y82_00445</name>
</gene>
<proteinExistence type="predicted"/>
<organism evidence="2 3">
    <name type="scientific">Candidatus Buchananbacteria bacterium RBG_13_36_9</name>
    <dbReference type="NCBI Taxonomy" id="1797530"/>
    <lineage>
        <taxon>Bacteria</taxon>
        <taxon>Candidatus Buchananiibacteriota</taxon>
    </lineage>
</organism>
<protein>
    <submittedName>
        <fullName evidence="2">Uncharacterized protein</fullName>
    </submittedName>
</protein>